<evidence type="ECO:0000313" key="10">
    <source>
        <dbReference type="EMBL" id="AAD22526.1"/>
    </source>
</evidence>
<evidence type="ECO:0000256" key="6">
    <source>
        <dbReference type="ARBA" id="ARBA00022989"/>
    </source>
</evidence>
<dbReference type="Pfam" id="PF02397">
    <property type="entry name" value="Bac_transf"/>
    <property type="match status" value="1"/>
</dbReference>
<name>Q9X484_LACLC</name>
<keyword evidence="4 10" id="KW-0808">Transferase</keyword>
<reference evidence="10" key="1">
    <citation type="journal article" date="1999" name="J. Bacteriol.">
        <title>Functional analysis of glycosyltransferase genes from Lactococcus lactis and other gram-positive cocci: complementation, expression, and diversity.</title>
        <authorList>
            <person name="van Kranenburg R."/>
            <person name="Vos H.R."/>
            <person name="van Swam I.I."/>
            <person name="Kleerebezem M."/>
            <person name="de Vos W.M."/>
        </authorList>
    </citation>
    <scope>NUCLEOTIDE SEQUENCE</scope>
    <source>
        <strain evidence="10">NIZO B35</strain>
    </source>
</reference>
<organism evidence="10">
    <name type="scientific">Lactococcus lactis subsp. cremoris</name>
    <name type="common">Streptococcus cremoris</name>
    <dbReference type="NCBI Taxonomy" id="1359"/>
    <lineage>
        <taxon>Bacteria</taxon>
        <taxon>Bacillati</taxon>
        <taxon>Bacillota</taxon>
        <taxon>Bacilli</taxon>
        <taxon>Lactobacillales</taxon>
        <taxon>Streptococcaceae</taxon>
        <taxon>Lactococcus</taxon>
    </lineage>
</organism>
<keyword evidence="3" id="KW-1003">Cell membrane</keyword>
<dbReference type="PANTHER" id="PTHR30576">
    <property type="entry name" value="COLANIC BIOSYNTHESIS UDP-GLUCOSE LIPID CARRIER TRANSFERASE"/>
    <property type="match status" value="1"/>
</dbReference>
<dbReference type="GO" id="GO:0005886">
    <property type="term" value="C:plasma membrane"/>
    <property type="evidence" value="ECO:0007669"/>
    <property type="project" value="UniProtKB-SubCell"/>
</dbReference>
<evidence type="ECO:0000256" key="7">
    <source>
        <dbReference type="ARBA" id="ARBA00023136"/>
    </source>
</evidence>
<gene>
    <name evidence="10" type="primary">epsD</name>
</gene>
<evidence type="ECO:0000259" key="9">
    <source>
        <dbReference type="Pfam" id="PF02397"/>
    </source>
</evidence>
<accession>Q9X484</accession>
<keyword evidence="7 8" id="KW-0472">Membrane</keyword>
<evidence type="ECO:0000256" key="8">
    <source>
        <dbReference type="SAM" id="Phobius"/>
    </source>
</evidence>
<evidence type="ECO:0000256" key="4">
    <source>
        <dbReference type="ARBA" id="ARBA00022679"/>
    </source>
</evidence>
<keyword evidence="5 8" id="KW-0812">Transmembrane</keyword>
<feature type="transmembrane region" description="Helical" evidence="8">
    <location>
        <begin position="56"/>
        <end position="76"/>
    </location>
</feature>
<dbReference type="GO" id="GO:0016780">
    <property type="term" value="F:phosphotransferase activity, for other substituted phosphate groups"/>
    <property type="evidence" value="ECO:0007669"/>
    <property type="project" value="TreeGrafter"/>
</dbReference>
<evidence type="ECO:0000256" key="3">
    <source>
        <dbReference type="ARBA" id="ARBA00022475"/>
    </source>
</evidence>
<dbReference type="EMBL" id="AF100297">
    <property type="protein sequence ID" value="AAD22526.1"/>
    <property type="molecule type" value="Genomic_DNA"/>
</dbReference>
<dbReference type="PANTHER" id="PTHR30576:SF4">
    <property type="entry name" value="UNDECAPRENYL-PHOSPHATE GALACTOSE PHOSPHOTRANSFERASE"/>
    <property type="match status" value="1"/>
</dbReference>
<comment type="subcellular location">
    <subcellularLocation>
        <location evidence="1">Cell membrane</location>
    </subcellularLocation>
</comment>
<sequence>MAPIDSEVIDTKDNSKVLNDVVAIESVIVPVNNKVKKSKAILHKIERASYFSIKRIFDIICSLLGIIALIPVAIVTKICYIATGDKKSIFYKQKRIGKNGKPIYIYKFRSMVWNADEVLKELLKDPKYKKEWDLNQKFENDPRITKMGNILRKTSLDELPQFINVIKGDMSMIGPRPLVEGELNAHKGNHAIYESVRPGLSGWWAANGRSATTYERRLELEYFYCKNCNLILDIKCVFLTIAVVLFKTGAK</sequence>
<evidence type="ECO:0000256" key="2">
    <source>
        <dbReference type="ARBA" id="ARBA00006464"/>
    </source>
</evidence>
<proteinExistence type="inferred from homology"/>
<feature type="domain" description="Bacterial sugar transferase" evidence="9">
    <location>
        <begin position="54"/>
        <end position="245"/>
    </location>
</feature>
<dbReference type="InterPro" id="IPR003362">
    <property type="entry name" value="Bact_transf"/>
</dbReference>
<comment type="similarity">
    <text evidence="2">Belongs to the bacterial sugar transferase family.</text>
</comment>
<evidence type="ECO:0000256" key="5">
    <source>
        <dbReference type="ARBA" id="ARBA00022692"/>
    </source>
</evidence>
<protein>
    <submittedName>
        <fullName evidence="10">Galactose-1-phosphate transferase</fullName>
    </submittedName>
</protein>
<keyword evidence="6 8" id="KW-1133">Transmembrane helix</keyword>
<dbReference type="AlphaFoldDB" id="Q9X484"/>
<evidence type="ECO:0000256" key="1">
    <source>
        <dbReference type="ARBA" id="ARBA00004236"/>
    </source>
</evidence>